<gene>
    <name evidence="11" type="ORF">SAMN02745166_04927</name>
</gene>
<dbReference type="InterPro" id="IPR036640">
    <property type="entry name" value="ABC1_TM_sf"/>
</dbReference>
<dbReference type="Gene3D" id="3.40.50.300">
    <property type="entry name" value="P-loop containing nucleotide triphosphate hydrolases"/>
    <property type="match status" value="1"/>
</dbReference>
<dbReference type="PROSITE" id="PS50893">
    <property type="entry name" value="ABC_TRANSPORTER_2"/>
    <property type="match status" value="1"/>
</dbReference>
<organism evidence="11 12">
    <name type="scientific">Prosthecobacter debontii</name>
    <dbReference type="NCBI Taxonomy" id="48467"/>
    <lineage>
        <taxon>Bacteria</taxon>
        <taxon>Pseudomonadati</taxon>
        <taxon>Verrucomicrobiota</taxon>
        <taxon>Verrucomicrobiia</taxon>
        <taxon>Verrucomicrobiales</taxon>
        <taxon>Verrucomicrobiaceae</taxon>
        <taxon>Prosthecobacter</taxon>
    </lineage>
</organism>
<keyword evidence="12" id="KW-1185">Reference proteome</keyword>
<dbReference type="FunFam" id="3.40.50.300:FF:000287">
    <property type="entry name" value="Multidrug ABC transporter ATP-binding protein"/>
    <property type="match status" value="1"/>
</dbReference>
<dbReference type="Pfam" id="PF00005">
    <property type="entry name" value="ABC_tran"/>
    <property type="match status" value="1"/>
</dbReference>
<dbReference type="PROSITE" id="PS50929">
    <property type="entry name" value="ABC_TM1F"/>
    <property type="match status" value="1"/>
</dbReference>
<dbReference type="InterPro" id="IPR027417">
    <property type="entry name" value="P-loop_NTPase"/>
</dbReference>
<keyword evidence="3 8" id="KW-0812">Transmembrane</keyword>
<evidence type="ECO:0000313" key="11">
    <source>
        <dbReference type="EMBL" id="SKB08397.1"/>
    </source>
</evidence>
<feature type="transmembrane region" description="Helical" evidence="8">
    <location>
        <begin position="158"/>
        <end position="176"/>
    </location>
</feature>
<feature type="domain" description="ABC transporter" evidence="9">
    <location>
        <begin position="334"/>
        <end position="568"/>
    </location>
</feature>
<dbReference type="PANTHER" id="PTHR43394">
    <property type="entry name" value="ATP-DEPENDENT PERMEASE MDL1, MITOCHONDRIAL"/>
    <property type="match status" value="1"/>
</dbReference>
<feature type="transmembrane region" description="Helical" evidence="8">
    <location>
        <begin position="58"/>
        <end position="79"/>
    </location>
</feature>
<keyword evidence="6 8" id="KW-1133">Transmembrane helix</keyword>
<dbReference type="GO" id="GO:0005524">
    <property type="term" value="F:ATP binding"/>
    <property type="evidence" value="ECO:0007669"/>
    <property type="project" value="UniProtKB-KW"/>
</dbReference>
<evidence type="ECO:0000256" key="6">
    <source>
        <dbReference type="ARBA" id="ARBA00022989"/>
    </source>
</evidence>
<evidence type="ECO:0000259" key="9">
    <source>
        <dbReference type="PROSITE" id="PS50893"/>
    </source>
</evidence>
<evidence type="ECO:0000256" key="1">
    <source>
        <dbReference type="ARBA" id="ARBA00004651"/>
    </source>
</evidence>
<proteinExistence type="predicted"/>
<accession>A0A1T4Z2W5</accession>
<evidence type="ECO:0000256" key="5">
    <source>
        <dbReference type="ARBA" id="ARBA00022840"/>
    </source>
</evidence>
<dbReference type="PROSITE" id="PS00211">
    <property type="entry name" value="ABC_TRANSPORTER_1"/>
    <property type="match status" value="1"/>
</dbReference>
<dbReference type="AlphaFoldDB" id="A0A1T4Z2W5"/>
<dbReference type="InterPro" id="IPR011527">
    <property type="entry name" value="ABC1_TM_dom"/>
</dbReference>
<dbReference type="SUPFAM" id="SSF52540">
    <property type="entry name" value="P-loop containing nucleoside triphosphate hydrolases"/>
    <property type="match status" value="1"/>
</dbReference>
<dbReference type="GO" id="GO:0016887">
    <property type="term" value="F:ATP hydrolysis activity"/>
    <property type="evidence" value="ECO:0007669"/>
    <property type="project" value="InterPro"/>
</dbReference>
<dbReference type="CDD" id="cd03254">
    <property type="entry name" value="ABCC_Glucan_exporter_like"/>
    <property type="match status" value="1"/>
</dbReference>
<dbReference type="SMART" id="SM00382">
    <property type="entry name" value="AAA"/>
    <property type="match status" value="1"/>
</dbReference>
<evidence type="ECO:0000256" key="2">
    <source>
        <dbReference type="ARBA" id="ARBA00022448"/>
    </source>
</evidence>
<dbReference type="RefSeq" id="WP_078816063.1">
    <property type="nucleotide sequence ID" value="NZ_FUYE01000027.1"/>
</dbReference>
<dbReference type="GO" id="GO:0015421">
    <property type="term" value="F:ABC-type oligopeptide transporter activity"/>
    <property type="evidence" value="ECO:0007669"/>
    <property type="project" value="TreeGrafter"/>
</dbReference>
<dbReference type="SUPFAM" id="SSF90123">
    <property type="entry name" value="ABC transporter transmembrane region"/>
    <property type="match status" value="1"/>
</dbReference>
<name>A0A1T4Z2W5_9BACT</name>
<comment type="subcellular location">
    <subcellularLocation>
        <location evidence="1">Cell membrane</location>
        <topology evidence="1">Multi-pass membrane protein</topology>
    </subcellularLocation>
</comment>
<dbReference type="CDD" id="cd18778">
    <property type="entry name" value="ABC_6TM_exporter_like"/>
    <property type="match status" value="1"/>
</dbReference>
<keyword evidence="4" id="KW-0547">Nucleotide-binding</keyword>
<dbReference type="Gene3D" id="1.20.1560.10">
    <property type="entry name" value="ABC transporter type 1, transmembrane domain"/>
    <property type="match status" value="1"/>
</dbReference>
<evidence type="ECO:0000259" key="10">
    <source>
        <dbReference type="PROSITE" id="PS50929"/>
    </source>
</evidence>
<reference evidence="12" key="1">
    <citation type="submission" date="2017-02" db="EMBL/GenBank/DDBJ databases">
        <authorList>
            <person name="Varghese N."/>
            <person name="Submissions S."/>
        </authorList>
    </citation>
    <scope>NUCLEOTIDE SEQUENCE [LARGE SCALE GENOMIC DNA]</scope>
    <source>
        <strain evidence="12">ATCC 700200</strain>
    </source>
</reference>
<keyword evidence="2" id="KW-0813">Transport</keyword>
<evidence type="ECO:0000256" key="4">
    <source>
        <dbReference type="ARBA" id="ARBA00022741"/>
    </source>
</evidence>
<dbReference type="EMBL" id="FUYE01000027">
    <property type="protein sequence ID" value="SKB08397.1"/>
    <property type="molecule type" value="Genomic_DNA"/>
</dbReference>
<evidence type="ECO:0000256" key="7">
    <source>
        <dbReference type="ARBA" id="ARBA00023136"/>
    </source>
</evidence>
<dbReference type="Proteomes" id="UP000190774">
    <property type="component" value="Unassembled WGS sequence"/>
</dbReference>
<dbReference type="InterPro" id="IPR003593">
    <property type="entry name" value="AAA+_ATPase"/>
</dbReference>
<dbReference type="Pfam" id="PF00664">
    <property type="entry name" value="ABC_membrane"/>
    <property type="match status" value="1"/>
</dbReference>
<dbReference type="PANTHER" id="PTHR43394:SF1">
    <property type="entry name" value="ATP-BINDING CASSETTE SUB-FAMILY B MEMBER 10, MITOCHONDRIAL"/>
    <property type="match status" value="1"/>
</dbReference>
<keyword evidence="5 11" id="KW-0067">ATP-binding</keyword>
<dbReference type="InterPro" id="IPR039421">
    <property type="entry name" value="Type_1_exporter"/>
</dbReference>
<dbReference type="GO" id="GO:0005886">
    <property type="term" value="C:plasma membrane"/>
    <property type="evidence" value="ECO:0007669"/>
    <property type="project" value="UniProtKB-SubCell"/>
</dbReference>
<dbReference type="InterPro" id="IPR003439">
    <property type="entry name" value="ABC_transporter-like_ATP-bd"/>
</dbReference>
<dbReference type="OrthoDB" id="9761126at2"/>
<feature type="transmembrane region" description="Helical" evidence="8">
    <location>
        <begin position="133"/>
        <end position="152"/>
    </location>
</feature>
<dbReference type="STRING" id="48467.SAMN02745166_04927"/>
<sequence length="571" mass="63889">MKTTLRVFSYLRRYPLMASAQLFCAITGTLMVVVFPAVTREVLDVVVPQGQWDRLTPLVLMAAGAYFAQHFFNSLRILLNNTFEQKVIYDLRSDLYERLQTLPLRWFDNRPTGDIMTTVGEDIPNVERVLIDGIEQGLVAVIQIAVVGVFMFQADATLALWALVPIPFLIAGALGYTRTSRERHRAVRRASSGMNSLLHDNVAGMRQIKAYAMEREEHGRFNGASAALKTATLHVMRIWAVYRPGMHFLTSVGMVLVLWVGAKGLMEGRIEKGDLAAFLLLLKYFYDPIEQLHQLNQIIQSGRAAGERVFEILDAEPEADTGEGIVLKDIQGHVRYENVGFSYGGKIPTVHGIHLEAKPGQTIALVGPTGTGKSTLINLLTRFYEYDEGVITIDGVPVHEMNKAWLRGRIGYVTQESFMFNGTVRENLLIGKRDASEDELWKVLADANADAFVRRLDKGLDTRVGERGVKLSVGEKQRLSIARALLRNPPILLLDEATASVDTETERQIQAALDRLMMNRTSFVIAHRLSTVRHADIIYVLERGAIVEKGSHEELVANDGLYARLCRTSWI</sequence>
<feature type="transmembrane region" description="Helical" evidence="8">
    <location>
        <begin position="245"/>
        <end position="262"/>
    </location>
</feature>
<feature type="transmembrane region" description="Helical" evidence="8">
    <location>
        <begin position="20"/>
        <end position="38"/>
    </location>
</feature>
<dbReference type="InterPro" id="IPR017871">
    <property type="entry name" value="ABC_transporter-like_CS"/>
</dbReference>
<protein>
    <submittedName>
        <fullName evidence="11">ATP-binding cassette, subfamily B</fullName>
    </submittedName>
</protein>
<evidence type="ECO:0000256" key="8">
    <source>
        <dbReference type="SAM" id="Phobius"/>
    </source>
</evidence>
<feature type="domain" description="ABC transmembrane type-1" evidence="10">
    <location>
        <begin position="22"/>
        <end position="301"/>
    </location>
</feature>
<evidence type="ECO:0000313" key="12">
    <source>
        <dbReference type="Proteomes" id="UP000190774"/>
    </source>
</evidence>
<evidence type="ECO:0000256" key="3">
    <source>
        <dbReference type="ARBA" id="ARBA00022692"/>
    </source>
</evidence>
<keyword evidence="7 8" id="KW-0472">Membrane</keyword>